<accession>G7DWN4</accession>
<dbReference type="HOGENOM" id="CLU_731752_0_0_1"/>
<gene>
    <name evidence="1" type="primary">Mo01649</name>
    <name evidence="1" type="ORF">E5Q_01649</name>
</gene>
<reference evidence="1 2" key="2">
    <citation type="journal article" date="2012" name="Open Biol.">
        <title>Characteristics of nucleosomes and linker DNA regions on the genome of the basidiomycete Mixia osmundae revealed by mono- and dinucleosome mapping.</title>
        <authorList>
            <person name="Nishida H."/>
            <person name="Kondo S."/>
            <person name="Matsumoto T."/>
            <person name="Suzuki Y."/>
            <person name="Yoshikawa H."/>
            <person name="Taylor T.D."/>
            <person name="Sugiyama J."/>
        </authorList>
    </citation>
    <scope>NUCLEOTIDE SEQUENCE [LARGE SCALE GENOMIC DNA]</scope>
    <source>
        <strain evidence="2">CBS 9802 / IAM 14324 / JCM 22182 / KY 12970</strain>
    </source>
</reference>
<dbReference type="Proteomes" id="UP000009131">
    <property type="component" value="Unassembled WGS sequence"/>
</dbReference>
<dbReference type="EMBL" id="BABT02000053">
    <property type="protein sequence ID" value="GAA94994.1"/>
    <property type="molecule type" value="Genomic_DNA"/>
</dbReference>
<sequence length="378" mass="42547">MEPNVKSEEPVCIVDSAVSNPEERQYRMNAMWPMMFKDSGTFAPAIQNCCRAERHFTVDLDAMTGEWAAGDQQVQLRCPKPGLTLELRDQCYALFGDTQYLHTCELIIHTSPGVEASCPAMTADTRAPPLPPSNTSQQYDRSTCRTIAHMVNQFLSHRTFEAMKRMTAFDCLAYPAFLLMLVFLSLVHAGPIEPATRNRCVGFEQCRKLAHLSAFKTSAQAEKELILIRYTARNAKKLFTCLKQEAAILSGPLVCKVDNEESSPSERKYRMEGIWTMPFNDTGPFAPTLEACCTVERHFLVDLNVISGQWALASGTARFRCPRGGLVEDFDHCRLSFGNAPYVQTCDIEIGSCLQQFHSYHNGKCFWRGEMSPDTYVE</sequence>
<evidence type="ECO:0000313" key="2">
    <source>
        <dbReference type="Proteomes" id="UP000009131"/>
    </source>
</evidence>
<proteinExistence type="predicted"/>
<keyword evidence="2" id="KW-1185">Reference proteome</keyword>
<dbReference type="AlphaFoldDB" id="G7DWN4"/>
<name>G7DWN4_MIXOS</name>
<protein>
    <submittedName>
        <fullName evidence="1">Uncharacterized protein</fullName>
    </submittedName>
</protein>
<organism evidence="1 2">
    <name type="scientific">Mixia osmundae (strain CBS 9802 / IAM 14324 / JCM 22182 / KY 12970)</name>
    <dbReference type="NCBI Taxonomy" id="764103"/>
    <lineage>
        <taxon>Eukaryota</taxon>
        <taxon>Fungi</taxon>
        <taxon>Dikarya</taxon>
        <taxon>Basidiomycota</taxon>
        <taxon>Pucciniomycotina</taxon>
        <taxon>Mixiomycetes</taxon>
        <taxon>Mixiales</taxon>
        <taxon>Mixiaceae</taxon>
        <taxon>Mixia</taxon>
    </lineage>
</organism>
<comment type="caution">
    <text evidence="1">The sequence shown here is derived from an EMBL/GenBank/DDBJ whole genome shotgun (WGS) entry which is preliminary data.</text>
</comment>
<dbReference type="InParanoid" id="G7DWN4"/>
<evidence type="ECO:0000313" key="1">
    <source>
        <dbReference type="EMBL" id="GAA94994.1"/>
    </source>
</evidence>
<dbReference type="RefSeq" id="XP_014566454.1">
    <property type="nucleotide sequence ID" value="XM_014710968.1"/>
</dbReference>
<reference evidence="1 2" key="1">
    <citation type="journal article" date="2011" name="J. Gen. Appl. Microbiol.">
        <title>Draft genome sequencing of the enigmatic basidiomycete Mixia osmundae.</title>
        <authorList>
            <person name="Nishida H."/>
            <person name="Nagatsuka Y."/>
            <person name="Sugiyama J."/>
        </authorList>
    </citation>
    <scope>NUCLEOTIDE SEQUENCE [LARGE SCALE GENOMIC DNA]</scope>
    <source>
        <strain evidence="2">CBS 9802 / IAM 14324 / JCM 22182 / KY 12970</strain>
    </source>
</reference>